<sequence>MKFIHKIEKINGLINMPMAMDVVQKQVFELSDKVDGLYQMMEQLTDKVTKIAELQSLSKGELAFDSRFTNLSPVALHRTVDPTMMHKDILSDEPHLEGDKSSTSPVVSSQIQIQRLTAQLTAAYNRMAALEEQILACRFQ</sequence>
<dbReference type="Proteomes" id="UP000249794">
    <property type="component" value="Unassembled WGS sequence"/>
</dbReference>
<organism evidence="1 2">
    <name type="scientific">Phormidesmis priestleyi</name>
    <dbReference type="NCBI Taxonomy" id="268141"/>
    <lineage>
        <taxon>Bacteria</taxon>
        <taxon>Bacillati</taxon>
        <taxon>Cyanobacteriota</taxon>
        <taxon>Cyanophyceae</taxon>
        <taxon>Leptolyngbyales</taxon>
        <taxon>Leptolyngbyaceae</taxon>
        <taxon>Phormidesmis</taxon>
    </lineage>
</organism>
<dbReference type="AlphaFoldDB" id="A0A2W4WLK7"/>
<reference evidence="2" key="1">
    <citation type="submission" date="2018-04" db="EMBL/GenBank/DDBJ databases">
        <authorList>
            <person name="Cornet L."/>
        </authorList>
    </citation>
    <scope>NUCLEOTIDE SEQUENCE [LARGE SCALE GENOMIC DNA]</scope>
</reference>
<evidence type="ECO:0000313" key="1">
    <source>
        <dbReference type="EMBL" id="PZO46034.1"/>
    </source>
</evidence>
<reference evidence="1 2" key="2">
    <citation type="submission" date="2018-06" db="EMBL/GenBank/DDBJ databases">
        <title>Metagenomic assembly of (sub)arctic Cyanobacteria and their associated microbiome from non-axenic cultures.</title>
        <authorList>
            <person name="Baurain D."/>
        </authorList>
    </citation>
    <scope>NUCLEOTIDE SEQUENCE [LARGE SCALE GENOMIC DNA]</scope>
    <source>
        <strain evidence="1">ULC027bin1</strain>
    </source>
</reference>
<name>A0A2W4WLK7_9CYAN</name>
<proteinExistence type="predicted"/>
<dbReference type="EMBL" id="QBMP01000330">
    <property type="protein sequence ID" value="PZO46034.1"/>
    <property type="molecule type" value="Genomic_DNA"/>
</dbReference>
<evidence type="ECO:0000313" key="2">
    <source>
        <dbReference type="Proteomes" id="UP000249794"/>
    </source>
</evidence>
<gene>
    <name evidence="1" type="ORF">DCF15_20910</name>
</gene>
<protein>
    <submittedName>
        <fullName evidence="1">Uncharacterized protein</fullName>
    </submittedName>
</protein>
<accession>A0A2W4WLK7</accession>
<comment type="caution">
    <text evidence="1">The sequence shown here is derived from an EMBL/GenBank/DDBJ whole genome shotgun (WGS) entry which is preliminary data.</text>
</comment>